<dbReference type="EMBL" id="BAABHS010000006">
    <property type="protein sequence ID" value="GAA4958311.1"/>
    <property type="molecule type" value="Genomic_DNA"/>
</dbReference>
<comment type="caution">
    <text evidence="2">The sequence shown here is derived from an EMBL/GenBank/DDBJ whole genome shotgun (WGS) entry which is preliminary data.</text>
</comment>
<feature type="transmembrane region" description="Helical" evidence="1">
    <location>
        <begin position="49"/>
        <end position="77"/>
    </location>
</feature>
<proteinExistence type="predicted"/>
<keyword evidence="1" id="KW-0812">Transmembrane</keyword>
<gene>
    <name evidence="2" type="ORF">GCM10023205_21160</name>
</gene>
<keyword evidence="1" id="KW-0472">Membrane</keyword>
<keyword evidence="3" id="KW-1185">Reference proteome</keyword>
<evidence type="ECO:0000313" key="2">
    <source>
        <dbReference type="EMBL" id="GAA4958311.1"/>
    </source>
</evidence>
<keyword evidence="1" id="KW-1133">Transmembrane helix</keyword>
<organism evidence="2 3">
    <name type="scientific">Yinghuangia aomiensis</name>
    <dbReference type="NCBI Taxonomy" id="676205"/>
    <lineage>
        <taxon>Bacteria</taxon>
        <taxon>Bacillati</taxon>
        <taxon>Actinomycetota</taxon>
        <taxon>Actinomycetes</taxon>
        <taxon>Kitasatosporales</taxon>
        <taxon>Streptomycetaceae</taxon>
        <taxon>Yinghuangia</taxon>
    </lineage>
</organism>
<protein>
    <submittedName>
        <fullName evidence="2">Uncharacterized protein</fullName>
    </submittedName>
</protein>
<feature type="transmembrane region" description="Helical" evidence="1">
    <location>
        <begin position="21"/>
        <end position="43"/>
    </location>
</feature>
<evidence type="ECO:0000256" key="1">
    <source>
        <dbReference type="SAM" id="Phobius"/>
    </source>
</evidence>
<name>A0ABP9H0H9_9ACTN</name>
<evidence type="ECO:0000313" key="3">
    <source>
        <dbReference type="Proteomes" id="UP001500466"/>
    </source>
</evidence>
<accession>A0ABP9H0H9</accession>
<dbReference type="Proteomes" id="UP001500466">
    <property type="component" value="Unassembled WGS sequence"/>
</dbReference>
<sequence>MRSHTSGGSVCPAQIRRTAAAEAGLTVAIGVVLGLVATALTLLPLWTALVLLTGVVLVLMPWATIGVVAGVGAVVAVPAAVVAAQRAIAGPGGD</sequence>
<reference evidence="3" key="1">
    <citation type="journal article" date="2019" name="Int. J. Syst. Evol. Microbiol.">
        <title>The Global Catalogue of Microorganisms (GCM) 10K type strain sequencing project: providing services to taxonomists for standard genome sequencing and annotation.</title>
        <authorList>
            <consortium name="The Broad Institute Genomics Platform"/>
            <consortium name="The Broad Institute Genome Sequencing Center for Infectious Disease"/>
            <person name="Wu L."/>
            <person name="Ma J."/>
        </authorList>
    </citation>
    <scope>NUCLEOTIDE SEQUENCE [LARGE SCALE GENOMIC DNA]</scope>
    <source>
        <strain evidence="3">JCM 17986</strain>
    </source>
</reference>